<keyword evidence="6" id="KW-1185">Reference proteome</keyword>
<dbReference type="Pfam" id="PF00535">
    <property type="entry name" value="Glycos_transf_2"/>
    <property type="match status" value="1"/>
</dbReference>
<dbReference type="CDD" id="cd00761">
    <property type="entry name" value="Glyco_tranf_GTA_type"/>
    <property type="match status" value="1"/>
</dbReference>
<accession>A0A6J5JEE1</accession>
<dbReference type="SUPFAM" id="SSF53448">
    <property type="entry name" value="Nucleotide-diphospho-sugar transferases"/>
    <property type="match status" value="1"/>
</dbReference>
<dbReference type="OrthoDB" id="9798249at2"/>
<gene>
    <name evidence="4" type="ORF">BLA17378_02445</name>
    <name evidence="2" type="ORF">BLA3211_05827</name>
    <name evidence="3" type="ORF">CFB84_04285</name>
</gene>
<reference evidence="3 5" key="3">
    <citation type="submission" date="2017-08" db="EMBL/GenBank/DDBJ databases">
        <title>WGS of novel Burkholderia cepaca complex species.</title>
        <authorList>
            <person name="Lipuma J."/>
            <person name="Spilker T."/>
        </authorList>
    </citation>
    <scope>NUCLEOTIDE SEQUENCE [LARGE SCALE GENOMIC DNA]</scope>
    <source>
        <strain evidence="3 5">AU17325</strain>
    </source>
</reference>
<evidence type="ECO:0000313" key="4">
    <source>
        <dbReference type="EMBL" id="VWC62079.1"/>
    </source>
</evidence>
<name>A0A6J5JEE1_9BURK</name>
<reference evidence="5" key="1">
    <citation type="submission" date="2017-06" db="EMBL/GenBank/DDBJ databases">
        <authorList>
            <person name="LiPuma J."/>
            <person name="Spilker T."/>
        </authorList>
    </citation>
    <scope>NUCLEOTIDE SEQUENCE [LARGE SCALE GENOMIC DNA]</scope>
    <source>
        <strain evidence="5">AU17325</strain>
    </source>
</reference>
<accession>A0A228J0V5</accession>
<evidence type="ECO:0000259" key="1">
    <source>
        <dbReference type="Pfam" id="PF00535"/>
    </source>
</evidence>
<dbReference type="Proteomes" id="UP000494120">
    <property type="component" value="Unassembled WGS sequence"/>
</dbReference>
<dbReference type="RefSeq" id="WP_089450036.1">
    <property type="nucleotide sequence ID" value="NZ_CABVQF010000033.1"/>
</dbReference>
<sequence length="269" mass="30382">MTDISVFIVFHKEAAFAIPALASMHRLVSVARESGLRIEARALLDNPDPQTLDIVKQRGAWLDALDVVSCGDLGLTRNTGVDVASGEYLAFLDGDDLWGSQWLTRAFACSRDEPADTRSIWHPESLFYFHESDYDRHSMNHLPHPLAQSFHFVHRASDEEGFDRNSLFLNNIWSANIFAHRSIYQRFPYKPVVKSMGLGIEDWTWNIETLWSDVAHRIVPDTVHIIRVKEMGSLGQSNASEGLLPHMPEQIFPIVGKHEDHPLQADGTA</sequence>
<evidence type="ECO:0000313" key="7">
    <source>
        <dbReference type="Proteomes" id="UP000494301"/>
    </source>
</evidence>
<dbReference type="EMBL" id="CABVQG010000007">
    <property type="protein sequence ID" value="VWC62079.1"/>
    <property type="molecule type" value="Genomic_DNA"/>
</dbReference>
<protein>
    <recommendedName>
        <fullName evidence="1">Glycosyltransferase 2-like domain-containing protein</fullName>
    </recommendedName>
</protein>
<dbReference type="Gene3D" id="3.90.550.10">
    <property type="entry name" value="Spore Coat Polysaccharide Biosynthesis Protein SpsA, Chain A"/>
    <property type="match status" value="1"/>
</dbReference>
<reference evidence="2 7" key="4">
    <citation type="submission" date="2020-04" db="EMBL/GenBank/DDBJ databases">
        <authorList>
            <person name="Depoorter E."/>
        </authorList>
    </citation>
    <scope>NUCLEOTIDE SEQUENCE [LARGE SCALE GENOMIC DNA]</scope>
    <source>
        <strain evidence="2 7">BCC0217</strain>
        <strain evidence="4 6">R-17378</strain>
    </source>
</reference>
<dbReference type="InterPro" id="IPR001173">
    <property type="entry name" value="Glyco_trans_2-like"/>
</dbReference>
<dbReference type="Proteomes" id="UP000494301">
    <property type="component" value="Unassembled WGS sequence"/>
</dbReference>
<dbReference type="AlphaFoldDB" id="A0A6J5JEE1"/>
<dbReference type="EMBL" id="NKFA01000003">
    <property type="protein sequence ID" value="OXI48178.1"/>
    <property type="molecule type" value="Genomic_DNA"/>
</dbReference>
<evidence type="ECO:0000313" key="5">
    <source>
        <dbReference type="Proteomes" id="UP000214600"/>
    </source>
</evidence>
<evidence type="ECO:0000313" key="2">
    <source>
        <dbReference type="EMBL" id="CAB3970163.1"/>
    </source>
</evidence>
<dbReference type="EMBL" id="CABWIL020000023">
    <property type="protein sequence ID" value="CAB3970163.1"/>
    <property type="molecule type" value="Genomic_DNA"/>
</dbReference>
<proteinExistence type="predicted"/>
<evidence type="ECO:0000313" key="6">
    <source>
        <dbReference type="Proteomes" id="UP000494120"/>
    </source>
</evidence>
<evidence type="ECO:0000313" key="3">
    <source>
        <dbReference type="EMBL" id="OXI48178.1"/>
    </source>
</evidence>
<organism evidence="2 7">
    <name type="scientific">Burkholderia aenigmatica</name>
    <dbReference type="NCBI Taxonomy" id="2015348"/>
    <lineage>
        <taxon>Bacteria</taxon>
        <taxon>Pseudomonadati</taxon>
        <taxon>Pseudomonadota</taxon>
        <taxon>Betaproteobacteria</taxon>
        <taxon>Burkholderiales</taxon>
        <taxon>Burkholderiaceae</taxon>
        <taxon>Burkholderia</taxon>
        <taxon>Burkholderia cepacia complex</taxon>
    </lineage>
</organism>
<dbReference type="Proteomes" id="UP000214600">
    <property type="component" value="Unassembled WGS sequence"/>
</dbReference>
<feature type="domain" description="Glycosyltransferase 2-like" evidence="1">
    <location>
        <begin position="5"/>
        <end position="114"/>
    </location>
</feature>
<dbReference type="InterPro" id="IPR029044">
    <property type="entry name" value="Nucleotide-diphossugar_trans"/>
</dbReference>
<reference evidence="3" key="2">
    <citation type="submission" date="2017-06" db="EMBL/GenBank/DDBJ databases">
        <authorList>
            <person name="Kim H.J."/>
            <person name="Triplett B.A."/>
        </authorList>
    </citation>
    <scope>NUCLEOTIDE SEQUENCE [LARGE SCALE GENOMIC DNA]</scope>
    <source>
        <strain evidence="3">AU17325</strain>
    </source>
</reference>